<dbReference type="Pfam" id="PF05680">
    <property type="entry name" value="ATP-synt_E"/>
    <property type="match status" value="1"/>
</dbReference>
<keyword evidence="5 15" id="KW-0375">Hydrogen ion transport</keyword>
<evidence type="ECO:0000256" key="8">
    <source>
        <dbReference type="ARBA" id="ARBA00023065"/>
    </source>
</evidence>
<dbReference type="Proteomes" id="UP000214365">
    <property type="component" value="Unassembled WGS sequence"/>
</dbReference>
<evidence type="ECO:0000256" key="5">
    <source>
        <dbReference type="ARBA" id="ARBA00022781"/>
    </source>
</evidence>
<comment type="subunit">
    <text evidence="13">Component of the ATP synthase complex composed at least of ATP5F1A/subunit alpha, ATP5F1B/subunit beta, ATP5MC1/subunit c (homooctomer), MT-ATP6/subunit a, MT-ATP8/subunit 8, ATP5ME/subunit e, ATP5MF/subunit f, ATP5MG/subunit g, ATP5MK/subunit k, ATP5MJ/subunit j, ATP5F1C/subunit gamma, ATP5F1D/subunit delta, ATP5F1E/subunit epsilon, ATP5PF/subunit F6, ATP5PB/subunit b, ATP5PD/subunit d, ATP5PO/subunit OSCP. ATP synthase complex consists of a soluble F(1) head domain (subunits alpha(3) and beta(3)) - the catalytic core - and a membrane F(0) domain - the membrane proton channel (subunits c, a, 8, e, f, g, k and j). These two domains are linked by a central stalk (subunits gamma, delta, and epsilon) rotating inside the F1 region and a stationary peripheral stalk (subunits F6, b, d, and OSCP).</text>
</comment>
<dbReference type="GO" id="GO:0005743">
    <property type="term" value="C:mitochondrial inner membrane"/>
    <property type="evidence" value="ECO:0007669"/>
    <property type="project" value="UniProtKB-SubCell"/>
</dbReference>
<evidence type="ECO:0000313" key="16">
    <source>
        <dbReference type="EMBL" id="OKL56792.1"/>
    </source>
</evidence>
<evidence type="ECO:0000256" key="7">
    <source>
        <dbReference type="ARBA" id="ARBA00022990"/>
    </source>
</evidence>
<evidence type="ECO:0000256" key="3">
    <source>
        <dbReference type="ARBA" id="ARBA00022448"/>
    </source>
</evidence>
<keyword evidence="3 15" id="KW-0813">Transport</keyword>
<keyword evidence="6 15" id="KW-0999">Mitochondrion inner membrane</keyword>
<evidence type="ECO:0000256" key="11">
    <source>
        <dbReference type="ARBA" id="ARBA00023310"/>
    </source>
</evidence>
<comment type="caution">
    <text evidence="16">The sequence shown here is derived from an EMBL/GenBank/DDBJ whole genome shotgun (WGS) entry which is preliminary data.</text>
</comment>
<keyword evidence="8 15" id="KW-0406">Ion transport</keyword>
<keyword evidence="9 15" id="KW-0496">Mitochondrion</keyword>
<evidence type="ECO:0000256" key="1">
    <source>
        <dbReference type="ARBA" id="ARBA00004273"/>
    </source>
</evidence>
<keyword evidence="17" id="KW-1185">Reference proteome</keyword>
<dbReference type="GO" id="GO:0015986">
    <property type="term" value="P:proton motive force-driven ATP synthesis"/>
    <property type="evidence" value="ECO:0007669"/>
    <property type="project" value="InterPro"/>
</dbReference>
<dbReference type="PANTHER" id="PTHR12427">
    <property type="entry name" value="ATP SYNTHASE E CHAIN, MITOCHONDRIAL"/>
    <property type="match status" value="1"/>
</dbReference>
<evidence type="ECO:0000256" key="4">
    <source>
        <dbReference type="ARBA" id="ARBA00022547"/>
    </source>
</evidence>
<name>A0A225A876_TALAT</name>
<evidence type="ECO:0000256" key="2">
    <source>
        <dbReference type="ARBA" id="ARBA00007333"/>
    </source>
</evidence>
<protein>
    <recommendedName>
        <fullName evidence="14 15">ATP synthase F(0) complex subunit e, mitochondrial</fullName>
    </recommendedName>
</protein>
<gene>
    <name evidence="16" type="ORF">UA08_07791</name>
</gene>
<keyword evidence="10" id="KW-0472">Membrane</keyword>
<comment type="subunit">
    <text evidence="15">F-type ATPases have 2 components, CF(1) - the catalytic core - and CF(0) - the membrane proton channel. CF(1) and CF(0) have multiple subunits.</text>
</comment>
<dbReference type="OrthoDB" id="2125027at2759"/>
<evidence type="ECO:0000256" key="9">
    <source>
        <dbReference type="ARBA" id="ARBA00023128"/>
    </source>
</evidence>
<sequence>MASQGVNVLRYSALVGGLFYGFLHQGTLTSQAKLAEQEREYKHKESLIQKAKAEWAKQHAPPVDYSKTGLVTDPEDPRFDLEKFIIAKAEEK</sequence>
<dbReference type="EMBL" id="LFMY01000013">
    <property type="protein sequence ID" value="OKL56792.1"/>
    <property type="molecule type" value="Genomic_DNA"/>
</dbReference>
<dbReference type="GO" id="GO:0015078">
    <property type="term" value="F:proton transmembrane transporter activity"/>
    <property type="evidence" value="ECO:0007669"/>
    <property type="project" value="InterPro"/>
</dbReference>
<evidence type="ECO:0000256" key="15">
    <source>
        <dbReference type="RuleBase" id="RU367005"/>
    </source>
</evidence>
<dbReference type="STRING" id="1441469.A0A225A876"/>
<evidence type="ECO:0000256" key="6">
    <source>
        <dbReference type="ARBA" id="ARBA00022792"/>
    </source>
</evidence>
<comment type="function">
    <text evidence="12 15">Subunit e, of the mitochondrial membrane ATP synthase complex (F(1)F(0) ATP synthase or Complex V) that produces ATP from ADP in the presence of a proton gradient across the membrane which is generated by electron transport complexes of the respiratory chain. ATP synthase complex consist of a soluble F(1) head domain - the catalytic core - and a membrane F(1) domain - the membrane proton channel. These two domains are linked by a central stalk rotating inside the F(1) region and a stationary peripheral stalk. During catalysis, ATP synthesis in the catalytic domain of F(1) is coupled via a rotary mechanism of the central stalk subunits to proton translocation. In vivo, can only synthesize ATP although its ATP hydrolase activity can be activated artificially in vitro. Part of the complex F(0) domain.</text>
</comment>
<dbReference type="AlphaFoldDB" id="A0A225A876"/>
<evidence type="ECO:0000256" key="12">
    <source>
        <dbReference type="ARBA" id="ARBA00057306"/>
    </source>
</evidence>
<evidence type="ECO:0000256" key="14">
    <source>
        <dbReference type="ARBA" id="ARBA00074682"/>
    </source>
</evidence>
<dbReference type="GO" id="GO:0045259">
    <property type="term" value="C:proton-transporting ATP synthase complex"/>
    <property type="evidence" value="ECO:0007669"/>
    <property type="project" value="UniProtKB-UniRule"/>
</dbReference>
<proteinExistence type="inferred from homology"/>
<evidence type="ECO:0000256" key="10">
    <source>
        <dbReference type="ARBA" id="ARBA00023136"/>
    </source>
</evidence>
<evidence type="ECO:0000256" key="13">
    <source>
        <dbReference type="ARBA" id="ARBA00064647"/>
    </source>
</evidence>
<dbReference type="InterPro" id="IPR008386">
    <property type="entry name" value="ATP_synth_F0_esu_mt"/>
</dbReference>
<dbReference type="PANTHER" id="PTHR12427:SF1">
    <property type="entry name" value="ATP SYNTHASE SUBUNIT E, MITOCHONDRIAL"/>
    <property type="match status" value="1"/>
</dbReference>
<evidence type="ECO:0000313" key="17">
    <source>
        <dbReference type="Proteomes" id="UP000214365"/>
    </source>
</evidence>
<comment type="similarity">
    <text evidence="2 15">Belongs to the ATPase e subunit family.</text>
</comment>
<dbReference type="GeneID" id="31007547"/>
<organism evidence="16 17">
    <name type="scientific">Talaromyces atroroseus</name>
    <dbReference type="NCBI Taxonomy" id="1441469"/>
    <lineage>
        <taxon>Eukaryota</taxon>
        <taxon>Fungi</taxon>
        <taxon>Dikarya</taxon>
        <taxon>Ascomycota</taxon>
        <taxon>Pezizomycotina</taxon>
        <taxon>Eurotiomycetes</taxon>
        <taxon>Eurotiomycetidae</taxon>
        <taxon>Eurotiales</taxon>
        <taxon>Trichocomaceae</taxon>
        <taxon>Talaromyces</taxon>
        <taxon>Talaromyces sect. Trachyspermi</taxon>
    </lineage>
</organism>
<keyword evidence="11 15" id="KW-0066">ATP synthesis</keyword>
<dbReference type="RefSeq" id="XP_020116913.1">
    <property type="nucleotide sequence ID" value="XM_020263018.1"/>
</dbReference>
<accession>A0A225A876</accession>
<keyword evidence="7" id="KW-0007">Acetylation</keyword>
<keyword evidence="4 15" id="KW-0138">CF(0)</keyword>
<reference evidence="16 17" key="1">
    <citation type="submission" date="2015-06" db="EMBL/GenBank/DDBJ databases">
        <title>Talaromyces atroroseus IBT 11181 draft genome.</title>
        <authorList>
            <person name="Rasmussen K.B."/>
            <person name="Rasmussen S."/>
            <person name="Petersen B."/>
            <person name="Sicheritz-Ponten T."/>
            <person name="Mortensen U.H."/>
            <person name="Thrane U."/>
        </authorList>
    </citation>
    <scope>NUCLEOTIDE SEQUENCE [LARGE SCALE GENOMIC DNA]</scope>
    <source>
        <strain evidence="16 17">IBT 11181</strain>
    </source>
</reference>
<comment type="subcellular location">
    <subcellularLocation>
        <location evidence="1 15">Mitochondrion inner membrane</location>
    </subcellularLocation>
</comment>